<accession>A0ACC0VTF3</accession>
<gene>
    <name evidence="1" type="ORF">PsorP6_010050</name>
</gene>
<sequence>MEYLRTNNLVQAQEFLKQASGLCPMDPLMYNELGSVFYKKKDFVPAIEMFSKALELCQTLSEASTLAALGFTYHMKGALEQAIEFYHSVSSCFLSRRGWIFFFFHALTLVDVHESLAYAPENTLARSMITVAFEELLSGEPCSFPEFADPPQKNAPKTSGLTPLTVRRPAGLRTTAPLSRRLDETYKSMETSAKSPSSSDLDLSQDSSMMNLDDD</sequence>
<reference evidence="1 2" key="1">
    <citation type="journal article" date="2022" name="bioRxiv">
        <title>The genome of the oomycete Peronosclerospora sorghi, a cosmopolitan pathogen of maize and sorghum, is inflated with dispersed pseudogenes.</title>
        <authorList>
            <person name="Fletcher K."/>
            <person name="Martin F."/>
            <person name="Isakeit T."/>
            <person name="Cavanaugh K."/>
            <person name="Magill C."/>
            <person name="Michelmore R."/>
        </authorList>
    </citation>
    <scope>NUCLEOTIDE SEQUENCE [LARGE SCALE GENOMIC DNA]</scope>
    <source>
        <strain evidence="1">P6</strain>
    </source>
</reference>
<dbReference type="EMBL" id="CM047585">
    <property type="protein sequence ID" value="KAI9909774.1"/>
    <property type="molecule type" value="Genomic_DNA"/>
</dbReference>
<name>A0ACC0VTF3_9STRA</name>
<evidence type="ECO:0000313" key="1">
    <source>
        <dbReference type="EMBL" id="KAI9909774.1"/>
    </source>
</evidence>
<keyword evidence="2" id="KW-1185">Reference proteome</keyword>
<proteinExistence type="predicted"/>
<dbReference type="Proteomes" id="UP001163321">
    <property type="component" value="Chromosome 6"/>
</dbReference>
<protein>
    <submittedName>
        <fullName evidence="1">Uncharacterized protein</fullName>
    </submittedName>
</protein>
<evidence type="ECO:0000313" key="2">
    <source>
        <dbReference type="Proteomes" id="UP001163321"/>
    </source>
</evidence>
<comment type="caution">
    <text evidence="1">The sequence shown here is derived from an EMBL/GenBank/DDBJ whole genome shotgun (WGS) entry which is preliminary data.</text>
</comment>
<organism evidence="1 2">
    <name type="scientific">Peronosclerospora sorghi</name>
    <dbReference type="NCBI Taxonomy" id="230839"/>
    <lineage>
        <taxon>Eukaryota</taxon>
        <taxon>Sar</taxon>
        <taxon>Stramenopiles</taxon>
        <taxon>Oomycota</taxon>
        <taxon>Peronosporomycetes</taxon>
        <taxon>Peronosporales</taxon>
        <taxon>Peronosporaceae</taxon>
        <taxon>Peronosclerospora</taxon>
    </lineage>
</organism>